<accession>A0A2S9XAQ9</accession>
<dbReference type="PANTHER" id="PTHR10953:SF102">
    <property type="entry name" value="ADENYLYLTRANSFERASE AND SULFURTRANSFERASE MOCS3"/>
    <property type="match status" value="1"/>
</dbReference>
<comment type="caution">
    <text evidence="2">The sequence shown here is derived from an EMBL/GenBank/DDBJ whole genome shotgun (WGS) entry which is preliminary data.</text>
</comment>
<dbReference type="PANTHER" id="PTHR10953">
    <property type="entry name" value="UBIQUITIN-ACTIVATING ENZYME E1"/>
    <property type="match status" value="1"/>
</dbReference>
<proteinExistence type="predicted"/>
<dbReference type="SUPFAM" id="SSF69572">
    <property type="entry name" value="Activating enzymes of the ubiquitin-like proteins"/>
    <property type="match status" value="1"/>
</dbReference>
<evidence type="ECO:0000313" key="3">
    <source>
        <dbReference type="Proteomes" id="UP000237968"/>
    </source>
</evidence>
<dbReference type="GO" id="GO:0008146">
    <property type="term" value="F:sulfotransferase activity"/>
    <property type="evidence" value="ECO:0007669"/>
    <property type="project" value="TreeGrafter"/>
</dbReference>
<reference evidence="2 3" key="1">
    <citation type="submission" date="2018-03" db="EMBL/GenBank/DDBJ databases">
        <title>Draft Genome Sequences of the Obligatory Marine Myxobacteria Enhygromyxa salina SWB005.</title>
        <authorList>
            <person name="Poehlein A."/>
            <person name="Moghaddam J.A."/>
            <person name="Harms H."/>
            <person name="Alanjari M."/>
            <person name="Koenig G.M."/>
            <person name="Daniel R."/>
            <person name="Schaeberle T.F."/>
        </authorList>
    </citation>
    <scope>NUCLEOTIDE SEQUENCE [LARGE SCALE GENOMIC DNA]</scope>
    <source>
        <strain evidence="2 3">SWB005</strain>
    </source>
</reference>
<dbReference type="RefSeq" id="WP_106396089.1">
    <property type="nucleotide sequence ID" value="NZ_PVNK01000310.1"/>
</dbReference>
<protein>
    <submittedName>
        <fullName evidence="2">Molybdopterin-synthase adenylyltransferase</fullName>
        <ecNumber evidence="2">2.7.7.80</ecNumber>
    </submittedName>
</protein>
<organism evidence="2 3">
    <name type="scientific">Enhygromyxa salina</name>
    <dbReference type="NCBI Taxonomy" id="215803"/>
    <lineage>
        <taxon>Bacteria</taxon>
        <taxon>Pseudomonadati</taxon>
        <taxon>Myxococcota</taxon>
        <taxon>Polyangia</taxon>
        <taxon>Nannocystales</taxon>
        <taxon>Nannocystaceae</taxon>
        <taxon>Enhygromyxa</taxon>
    </lineage>
</organism>
<name>A0A2S9XAQ9_9BACT</name>
<dbReference type="InterPro" id="IPR035985">
    <property type="entry name" value="Ubiquitin-activating_enz"/>
</dbReference>
<dbReference type="InterPro" id="IPR045886">
    <property type="entry name" value="ThiF/MoeB/HesA"/>
</dbReference>
<dbReference type="AlphaFoldDB" id="A0A2S9XAQ9"/>
<dbReference type="InterPro" id="IPR000594">
    <property type="entry name" value="ThiF_NAD_FAD-bd"/>
</dbReference>
<dbReference type="EMBL" id="PVNK01000310">
    <property type="protein sequence ID" value="PRP89938.1"/>
    <property type="molecule type" value="Genomic_DNA"/>
</dbReference>
<gene>
    <name evidence="2" type="primary">moeB</name>
    <name evidence="2" type="ORF">ENSA5_69750</name>
</gene>
<dbReference type="Gene3D" id="3.40.50.720">
    <property type="entry name" value="NAD(P)-binding Rossmann-like Domain"/>
    <property type="match status" value="1"/>
</dbReference>
<dbReference type="GO" id="GO:0061605">
    <property type="term" value="F:molybdopterin-synthase adenylyltransferase activity"/>
    <property type="evidence" value="ECO:0007669"/>
    <property type="project" value="UniProtKB-EC"/>
</dbReference>
<dbReference type="EC" id="2.7.7.80" evidence="2"/>
<evidence type="ECO:0000259" key="1">
    <source>
        <dbReference type="Pfam" id="PF00899"/>
    </source>
</evidence>
<keyword evidence="2" id="KW-0548">Nucleotidyltransferase</keyword>
<dbReference type="GO" id="GO:0005829">
    <property type="term" value="C:cytosol"/>
    <property type="evidence" value="ECO:0007669"/>
    <property type="project" value="TreeGrafter"/>
</dbReference>
<dbReference type="GO" id="GO:0004792">
    <property type="term" value="F:thiosulfate-cyanide sulfurtransferase activity"/>
    <property type="evidence" value="ECO:0007669"/>
    <property type="project" value="TreeGrafter"/>
</dbReference>
<evidence type="ECO:0000313" key="2">
    <source>
        <dbReference type="EMBL" id="PRP89938.1"/>
    </source>
</evidence>
<feature type="domain" description="THIF-type NAD/FAD binding fold" evidence="1">
    <location>
        <begin position="3"/>
        <end position="243"/>
    </location>
</feature>
<dbReference type="GO" id="GO:0008641">
    <property type="term" value="F:ubiquitin-like modifier activating enzyme activity"/>
    <property type="evidence" value="ECO:0007669"/>
    <property type="project" value="InterPro"/>
</dbReference>
<keyword evidence="2" id="KW-0808">Transferase</keyword>
<dbReference type="Pfam" id="PF00899">
    <property type="entry name" value="ThiF"/>
    <property type="match status" value="1"/>
</dbReference>
<dbReference type="OrthoDB" id="9804286at2"/>
<sequence>MDVHFVVIGAGGLGCPALLGLHAAGARRVTIIDDDRVELSNLPRQVLFATADVGAAKVDAARWSLLERTAVGADAPTLTTLHRHLDPAQLPALLDELCGAEPCVVLECSDSPRLKFAVHDACVAKGVGVVIGGVLGWRGQAMAVDPRQRDAACYRCLFEAPPPPELAPACATAGVVGAVAGALGHAVAMLAVGLAAQLDSQHPDSQASPERAPPASPAGTCVNFDLLSGRVRQIAPAPRPDCPTCRRNFETGPT</sequence>
<dbReference type="Proteomes" id="UP000237968">
    <property type="component" value="Unassembled WGS sequence"/>
</dbReference>
<keyword evidence="3" id="KW-1185">Reference proteome</keyword>